<protein>
    <submittedName>
        <fullName evidence="1">Uncharacterized protein</fullName>
    </submittedName>
</protein>
<sequence length="78" mass="8484">MESRALEYLTLLMGISLGASTWALALPSLNQTVIEGNVFSGIHRYCLQDVYACFRGGAADLRVTFSVELVRISACIEA</sequence>
<evidence type="ECO:0000313" key="2">
    <source>
        <dbReference type="Proteomes" id="UP001152320"/>
    </source>
</evidence>
<proteinExistence type="predicted"/>
<reference evidence="1" key="1">
    <citation type="submission" date="2021-10" db="EMBL/GenBank/DDBJ databases">
        <title>Tropical sea cucumber genome reveals ecological adaptation and Cuvierian tubules defense mechanism.</title>
        <authorList>
            <person name="Chen T."/>
        </authorList>
    </citation>
    <scope>NUCLEOTIDE SEQUENCE</scope>
    <source>
        <strain evidence="1">Nanhai2018</strain>
        <tissue evidence="1">Muscle</tissue>
    </source>
</reference>
<accession>A0A9Q1BK56</accession>
<evidence type="ECO:0000313" key="1">
    <source>
        <dbReference type="EMBL" id="KAJ8028112.1"/>
    </source>
</evidence>
<dbReference type="EMBL" id="JAIZAY010000015">
    <property type="protein sequence ID" value="KAJ8028112.1"/>
    <property type="molecule type" value="Genomic_DNA"/>
</dbReference>
<keyword evidence="2" id="KW-1185">Reference proteome</keyword>
<dbReference type="AlphaFoldDB" id="A0A9Q1BK56"/>
<gene>
    <name evidence="1" type="ORF">HOLleu_30255</name>
</gene>
<comment type="caution">
    <text evidence="1">The sequence shown here is derived from an EMBL/GenBank/DDBJ whole genome shotgun (WGS) entry which is preliminary data.</text>
</comment>
<organism evidence="1 2">
    <name type="scientific">Holothuria leucospilota</name>
    <name type="common">Black long sea cucumber</name>
    <name type="synonym">Mertensiothuria leucospilota</name>
    <dbReference type="NCBI Taxonomy" id="206669"/>
    <lineage>
        <taxon>Eukaryota</taxon>
        <taxon>Metazoa</taxon>
        <taxon>Echinodermata</taxon>
        <taxon>Eleutherozoa</taxon>
        <taxon>Echinozoa</taxon>
        <taxon>Holothuroidea</taxon>
        <taxon>Aspidochirotacea</taxon>
        <taxon>Aspidochirotida</taxon>
        <taxon>Holothuriidae</taxon>
        <taxon>Holothuria</taxon>
    </lineage>
</organism>
<dbReference type="Proteomes" id="UP001152320">
    <property type="component" value="Chromosome 15"/>
</dbReference>
<name>A0A9Q1BK56_HOLLE</name>